<organism evidence="1 2">
    <name type="scientific">Necator americanus</name>
    <name type="common">Human hookworm</name>
    <dbReference type="NCBI Taxonomy" id="51031"/>
    <lineage>
        <taxon>Eukaryota</taxon>
        <taxon>Metazoa</taxon>
        <taxon>Ecdysozoa</taxon>
        <taxon>Nematoda</taxon>
        <taxon>Chromadorea</taxon>
        <taxon>Rhabditida</taxon>
        <taxon>Rhabditina</taxon>
        <taxon>Rhabditomorpha</taxon>
        <taxon>Strongyloidea</taxon>
        <taxon>Ancylostomatidae</taxon>
        <taxon>Bunostominae</taxon>
        <taxon>Necator</taxon>
    </lineage>
</organism>
<keyword evidence="2" id="KW-1185">Reference proteome</keyword>
<sequence length="92" mass="10207">MGDYGEGGDSVHFFLIAVKNGPEDTASFVLAYHFVQESPITYTNTPPEICTTSDSWGDAFNVATSHQEEKEGSSLFTQTIIYPLKFNTFWSS</sequence>
<name>A0ABR1DZT6_NECAM</name>
<comment type="caution">
    <text evidence="1">The sequence shown here is derived from an EMBL/GenBank/DDBJ whole genome shotgun (WGS) entry which is preliminary data.</text>
</comment>
<dbReference type="EMBL" id="JAVFWL010000005">
    <property type="protein sequence ID" value="KAK6755386.1"/>
    <property type="molecule type" value="Genomic_DNA"/>
</dbReference>
<accession>A0ABR1DZT6</accession>
<gene>
    <name evidence="1" type="primary">Necator_chrV.g18803</name>
    <name evidence="1" type="ORF">RB195_014012</name>
</gene>
<reference evidence="1 2" key="1">
    <citation type="submission" date="2023-08" db="EMBL/GenBank/DDBJ databases">
        <title>A Necator americanus chromosomal reference genome.</title>
        <authorList>
            <person name="Ilik V."/>
            <person name="Petrzelkova K.J."/>
            <person name="Pardy F."/>
            <person name="Fuh T."/>
            <person name="Niatou-Singa F.S."/>
            <person name="Gouil Q."/>
            <person name="Baker L."/>
            <person name="Ritchie M.E."/>
            <person name="Jex A.R."/>
            <person name="Gazzola D."/>
            <person name="Li H."/>
            <person name="Toshio Fujiwara R."/>
            <person name="Zhan B."/>
            <person name="Aroian R.V."/>
            <person name="Pafco B."/>
            <person name="Schwarz E.M."/>
        </authorList>
    </citation>
    <scope>NUCLEOTIDE SEQUENCE [LARGE SCALE GENOMIC DNA]</scope>
    <source>
        <strain evidence="1 2">Aroian</strain>
        <tissue evidence="1">Whole animal</tissue>
    </source>
</reference>
<dbReference type="Proteomes" id="UP001303046">
    <property type="component" value="Unassembled WGS sequence"/>
</dbReference>
<proteinExistence type="predicted"/>
<evidence type="ECO:0000313" key="1">
    <source>
        <dbReference type="EMBL" id="KAK6755386.1"/>
    </source>
</evidence>
<protein>
    <submittedName>
        <fullName evidence="1">Uncharacterized protein</fullName>
    </submittedName>
</protein>
<evidence type="ECO:0000313" key="2">
    <source>
        <dbReference type="Proteomes" id="UP001303046"/>
    </source>
</evidence>